<name>A0ABP0UHK5_9BRYO</name>
<dbReference type="InterPro" id="IPR029063">
    <property type="entry name" value="SAM-dependent_MTases_sf"/>
</dbReference>
<evidence type="ECO:0000256" key="2">
    <source>
        <dbReference type="ARBA" id="ARBA00022679"/>
    </source>
</evidence>
<dbReference type="EMBL" id="OZ019896">
    <property type="protein sequence ID" value="CAK9222238.1"/>
    <property type="molecule type" value="Genomic_DNA"/>
</dbReference>
<keyword evidence="3" id="KW-0949">S-adenosyl-L-methionine</keyword>
<accession>A0ABP0UHK5</accession>
<dbReference type="InterPro" id="IPR001077">
    <property type="entry name" value="COMT_C"/>
</dbReference>
<evidence type="ECO:0000259" key="4">
    <source>
        <dbReference type="Pfam" id="PF00891"/>
    </source>
</evidence>
<protein>
    <recommendedName>
        <fullName evidence="4">O-methyltransferase C-terminal domain-containing protein</fullName>
    </recommendedName>
</protein>
<organism evidence="5 6">
    <name type="scientific">Sphagnum troendelagicum</name>
    <dbReference type="NCBI Taxonomy" id="128251"/>
    <lineage>
        <taxon>Eukaryota</taxon>
        <taxon>Viridiplantae</taxon>
        <taxon>Streptophyta</taxon>
        <taxon>Embryophyta</taxon>
        <taxon>Bryophyta</taxon>
        <taxon>Sphagnophytina</taxon>
        <taxon>Sphagnopsida</taxon>
        <taxon>Sphagnales</taxon>
        <taxon>Sphagnaceae</taxon>
        <taxon>Sphagnum</taxon>
    </lineage>
</organism>
<dbReference type="Gene3D" id="3.40.50.150">
    <property type="entry name" value="Vaccinia Virus protein VP39"/>
    <property type="match status" value="1"/>
</dbReference>
<reference evidence="5" key="1">
    <citation type="submission" date="2024-02" db="EMBL/GenBank/DDBJ databases">
        <authorList>
            <consortium name="ELIXIR-Norway"/>
            <consortium name="Elixir Norway"/>
        </authorList>
    </citation>
    <scope>NUCLEOTIDE SEQUENCE</scope>
</reference>
<keyword evidence="1" id="KW-0489">Methyltransferase</keyword>
<evidence type="ECO:0000256" key="3">
    <source>
        <dbReference type="ARBA" id="ARBA00022691"/>
    </source>
</evidence>
<dbReference type="Pfam" id="PF00891">
    <property type="entry name" value="Methyltransf_2"/>
    <property type="match status" value="1"/>
</dbReference>
<dbReference type="PROSITE" id="PS51683">
    <property type="entry name" value="SAM_OMT_II"/>
    <property type="match status" value="1"/>
</dbReference>
<keyword evidence="2" id="KW-0808">Transferase</keyword>
<dbReference type="InterPro" id="IPR016461">
    <property type="entry name" value="COMT-like"/>
</dbReference>
<dbReference type="PANTHER" id="PTHR11746">
    <property type="entry name" value="O-METHYLTRANSFERASE"/>
    <property type="match status" value="1"/>
</dbReference>
<dbReference type="SUPFAM" id="SSF53335">
    <property type="entry name" value="S-adenosyl-L-methionine-dependent methyltransferases"/>
    <property type="match status" value="1"/>
</dbReference>
<evidence type="ECO:0000313" key="6">
    <source>
        <dbReference type="Proteomes" id="UP001497512"/>
    </source>
</evidence>
<evidence type="ECO:0000313" key="5">
    <source>
        <dbReference type="EMBL" id="CAK9222238.1"/>
    </source>
</evidence>
<sequence>MASATPIDLTVVRKYEGFKDIKTLVDVGGGIGKALETIVSSYPHIHGINYDLPHVIADAPTMPGNRDFFCVTLGFVYLTAKESDDF</sequence>
<feature type="domain" description="O-methyltransferase C-terminal" evidence="4">
    <location>
        <begin position="10"/>
        <end position="62"/>
    </location>
</feature>
<dbReference type="Proteomes" id="UP001497512">
    <property type="component" value="Chromosome 4"/>
</dbReference>
<proteinExistence type="predicted"/>
<keyword evidence="6" id="KW-1185">Reference proteome</keyword>
<gene>
    <name evidence="5" type="ORF">CSSPTR1EN2_LOCUS15965</name>
</gene>
<evidence type="ECO:0000256" key="1">
    <source>
        <dbReference type="ARBA" id="ARBA00022603"/>
    </source>
</evidence>